<evidence type="ECO:0000256" key="1">
    <source>
        <dbReference type="SAM" id="MobiDB-lite"/>
    </source>
</evidence>
<keyword evidence="2" id="KW-0812">Transmembrane</keyword>
<proteinExistence type="predicted"/>
<evidence type="ECO:0000313" key="4">
    <source>
        <dbReference type="Proteomes" id="UP000192582"/>
    </source>
</evidence>
<dbReference type="AlphaFoldDB" id="A0A1W1UF79"/>
<organism evidence="3 4">
    <name type="scientific">Deinococcus hopiensis KR-140</name>
    <dbReference type="NCBI Taxonomy" id="695939"/>
    <lineage>
        <taxon>Bacteria</taxon>
        <taxon>Thermotogati</taxon>
        <taxon>Deinococcota</taxon>
        <taxon>Deinococci</taxon>
        <taxon>Deinococcales</taxon>
        <taxon>Deinococcaceae</taxon>
        <taxon>Deinococcus</taxon>
    </lineage>
</organism>
<name>A0A1W1UF79_9DEIO</name>
<evidence type="ECO:0008006" key="5">
    <source>
        <dbReference type="Google" id="ProtNLM"/>
    </source>
</evidence>
<keyword evidence="4" id="KW-1185">Reference proteome</keyword>
<dbReference type="Proteomes" id="UP000192582">
    <property type="component" value="Unassembled WGS sequence"/>
</dbReference>
<feature type="compositionally biased region" description="Basic residues" evidence="1">
    <location>
        <begin position="26"/>
        <end position="36"/>
    </location>
</feature>
<gene>
    <name evidence="3" type="ORF">SAMN00790413_05323</name>
</gene>
<dbReference type="PANTHER" id="PTHR40115:SF1">
    <property type="entry name" value="INNER MEMBRANE PROTEIN WITH PEPSY TM HELIX"/>
    <property type="match status" value="1"/>
</dbReference>
<keyword evidence="2" id="KW-1133">Transmembrane helix</keyword>
<dbReference type="OrthoDB" id="27171at2"/>
<feature type="region of interest" description="Disordered" evidence="1">
    <location>
        <begin position="1"/>
        <end position="36"/>
    </location>
</feature>
<dbReference type="PANTHER" id="PTHR40115">
    <property type="entry name" value="INNER MEMBRANE PROTEIN WITH PEPSY TM HELIX"/>
    <property type="match status" value="1"/>
</dbReference>
<dbReference type="Pfam" id="PF16357">
    <property type="entry name" value="PepSY_TM_like_2"/>
    <property type="match status" value="1"/>
</dbReference>
<sequence>MSSSARPERSGPQQGGPGAGTERVRPARRPRTLKARTHSWARTLHTYTSMISLLTVLFFSLTGITLNHPDWAFGNAETRREVTGTLPTGWIGRGQVNWLMVAEELRAQQGLKGRAGDTRLDGNEASLSFKAPGYGADAFIDVRTGKYTLTIDAQGAVAVMNDLHRGRDAGGAWAWVIDASGVFLALVSLTGLVILLYLRKTRVPALLTMLGGAALLLLLMRGAVG</sequence>
<dbReference type="STRING" id="695939.SAMN00790413_05323"/>
<dbReference type="RefSeq" id="WP_084045563.1">
    <property type="nucleotide sequence ID" value="NZ_FWWU01000004.1"/>
</dbReference>
<feature type="transmembrane region" description="Helical" evidence="2">
    <location>
        <begin position="205"/>
        <end position="224"/>
    </location>
</feature>
<protein>
    <recommendedName>
        <fullName evidence="5">PepSY-associated TM region</fullName>
    </recommendedName>
</protein>
<feature type="transmembrane region" description="Helical" evidence="2">
    <location>
        <begin position="44"/>
        <end position="66"/>
    </location>
</feature>
<keyword evidence="2" id="KW-0472">Membrane</keyword>
<dbReference type="InterPro" id="IPR032307">
    <property type="entry name" value="PepSY_TM-like_2"/>
</dbReference>
<accession>A0A1W1UF79</accession>
<reference evidence="3 4" key="1">
    <citation type="submission" date="2017-04" db="EMBL/GenBank/DDBJ databases">
        <authorList>
            <person name="Afonso C.L."/>
            <person name="Miller P.J."/>
            <person name="Scott M.A."/>
            <person name="Spackman E."/>
            <person name="Goraichik I."/>
            <person name="Dimitrov K.M."/>
            <person name="Suarez D.L."/>
            <person name="Swayne D.E."/>
        </authorList>
    </citation>
    <scope>NUCLEOTIDE SEQUENCE [LARGE SCALE GENOMIC DNA]</scope>
    <source>
        <strain evidence="3 4">KR-140</strain>
    </source>
</reference>
<evidence type="ECO:0000256" key="2">
    <source>
        <dbReference type="SAM" id="Phobius"/>
    </source>
</evidence>
<evidence type="ECO:0000313" key="3">
    <source>
        <dbReference type="EMBL" id="SMB79747.1"/>
    </source>
</evidence>
<feature type="transmembrane region" description="Helical" evidence="2">
    <location>
        <begin position="172"/>
        <end position="198"/>
    </location>
</feature>
<dbReference type="EMBL" id="FWWU01000004">
    <property type="protein sequence ID" value="SMB79747.1"/>
    <property type="molecule type" value="Genomic_DNA"/>
</dbReference>